<dbReference type="AlphaFoldDB" id="A0A7G8BHL8"/>
<organism evidence="1 2">
    <name type="scientific">Alloacidobacterium dinghuense</name>
    <dbReference type="NCBI Taxonomy" id="2763107"/>
    <lineage>
        <taxon>Bacteria</taxon>
        <taxon>Pseudomonadati</taxon>
        <taxon>Acidobacteriota</taxon>
        <taxon>Terriglobia</taxon>
        <taxon>Terriglobales</taxon>
        <taxon>Acidobacteriaceae</taxon>
        <taxon>Alloacidobacterium</taxon>
    </lineage>
</organism>
<dbReference type="Proteomes" id="UP000515312">
    <property type="component" value="Chromosome"/>
</dbReference>
<sequence>MTLAELEKRIAPAKHLLGYFDQQALAPYHNEPEKYLIETDAFEGRLTVTSSYYKELEEADRTDEWLDLRFGYRALASGELAVVLWLPDLRKATKHQQRWLGFHLQAPIWTLESDERFLKWVMRYLEGSWDIDNGPRHHLSETLKTINGLTNEMVGIPLYKHVIDESLGFPIAENTHRYQDAHRTLYGYLIDGIDKDCLARLGAYAGTPINLASDKTITAVTKLLPQLGKPSKFIKATSLVSTQRRIAAHAVRPKAERFPAFSAFTEDLALCVDALKELLGALESLLRVNGILARNRNEAKARLPRIDKQVHHFASILEASQMAGKTVQKVESGIREEIAGLHGSDVLLIHFTDGSILGIDTGSNVFNITSNRNDLRPEEFQTDFHLTWVPSLSQK</sequence>
<keyword evidence="2" id="KW-1185">Reference proteome</keyword>
<reference evidence="1 2" key="1">
    <citation type="submission" date="2020-08" db="EMBL/GenBank/DDBJ databases">
        <title>Edaphobacter telluris sp. nov. and Acidobacterium dinghuensis sp. nov., two acidobacteria isolated from forest soil.</title>
        <authorList>
            <person name="Fu J."/>
            <person name="Qiu L."/>
        </authorList>
    </citation>
    <scope>NUCLEOTIDE SEQUENCE [LARGE SCALE GENOMIC DNA]</scope>
    <source>
        <strain evidence="1">4Y35</strain>
    </source>
</reference>
<dbReference type="RefSeq" id="WP_186742995.1">
    <property type="nucleotide sequence ID" value="NZ_CP060394.1"/>
</dbReference>
<name>A0A7G8BHL8_9BACT</name>
<accession>A0A7G8BHL8</accession>
<evidence type="ECO:0000313" key="2">
    <source>
        <dbReference type="Proteomes" id="UP000515312"/>
    </source>
</evidence>
<dbReference type="EMBL" id="CP060394">
    <property type="protein sequence ID" value="QNI32038.1"/>
    <property type="molecule type" value="Genomic_DNA"/>
</dbReference>
<evidence type="ECO:0000313" key="1">
    <source>
        <dbReference type="EMBL" id="QNI32038.1"/>
    </source>
</evidence>
<proteinExistence type="predicted"/>
<gene>
    <name evidence="1" type="ORF">H7849_24015</name>
</gene>
<protein>
    <submittedName>
        <fullName evidence="1">Uncharacterized protein</fullName>
    </submittedName>
</protein>
<dbReference type="KEGG" id="adin:H7849_24015"/>